<dbReference type="Gene3D" id="1.20.120.580">
    <property type="entry name" value="bsu32300-like"/>
    <property type="match status" value="1"/>
</dbReference>
<dbReference type="InterPro" id="IPR037038">
    <property type="entry name" value="HepT-like_sf"/>
</dbReference>
<dbReference type="PANTHER" id="PTHR34139">
    <property type="entry name" value="UPF0331 PROTEIN MJ0127"/>
    <property type="match status" value="1"/>
</dbReference>
<evidence type="ECO:0008006" key="9">
    <source>
        <dbReference type="Google" id="ProtNLM"/>
    </source>
</evidence>
<name>A0A2H0D1F4_9BACT</name>
<accession>A0A2H0D1F4</accession>
<evidence type="ECO:0000256" key="1">
    <source>
        <dbReference type="ARBA" id="ARBA00022553"/>
    </source>
</evidence>
<keyword evidence="3" id="KW-0540">Nuclease</keyword>
<dbReference type="Pfam" id="PF01934">
    <property type="entry name" value="HepT-like"/>
    <property type="match status" value="1"/>
</dbReference>
<dbReference type="GO" id="GO:0016787">
    <property type="term" value="F:hydrolase activity"/>
    <property type="evidence" value="ECO:0007669"/>
    <property type="project" value="UniProtKB-KW"/>
</dbReference>
<evidence type="ECO:0000256" key="2">
    <source>
        <dbReference type="ARBA" id="ARBA00022649"/>
    </source>
</evidence>
<keyword evidence="4" id="KW-0547">Nucleotide-binding</keyword>
<keyword evidence="5" id="KW-0378">Hydrolase</keyword>
<gene>
    <name evidence="7" type="ORF">COW86_03710</name>
</gene>
<comment type="caution">
    <text evidence="7">The sequence shown here is derived from an EMBL/GenBank/DDBJ whole genome shotgun (WGS) entry which is preliminary data.</text>
</comment>
<evidence type="ECO:0000256" key="3">
    <source>
        <dbReference type="ARBA" id="ARBA00022722"/>
    </source>
</evidence>
<keyword evidence="1" id="KW-0597">Phosphoprotein</keyword>
<dbReference type="GO" id="GO:0110001">
    <property type="term" value="C:toxin-antitoxin complex"/>
    <property type="evidence" value="ECO:0007669"/>
    <property type="project" value="InterPro"/>
</dbReference>
<evidence type="ECO:0000256" key="6">
    <source>
        <dbReference type="ARBA" id="ARBA00024207"/>
    </source>
</evidence>
<reference evidence="7 8" key="1">
    <citation type="submission" date="2017-09" db="EMBL/GenBank/DDBJ databases">
        <title>Depth-based differentiation of microbial function through sediment-hosted aquifers and enrichment of novel symbionts in the deep terrestrial subsurface.</title>
        <authorList>
            <person name="Probst A.J."/>
            <person name="Ladd B."/>
            <person name="Jarett J.K."/>
            <person name="Geller-Mcgrath D.E."/>
            <person name="Sieber C.M."/>
            <person name="Emerson J.B."/>
            <person name="Anantharaman K."/>
            <person name="Thomas B.C."/>
            <person name="Malmstrom R."/>
            <person name="Stieglmeier M."/>
            <person name="Klingl A."/>
            <person name="Woyke T."/>
            <person name="Ryan C.M."/>
            <person name="Banfield J.F."/>
        </authorList>
    </citation>
    <scope>NUCLEOTIDE SEQUENCE [LARGE SCALE GENOMIC DNA]</scope>
    <source>
        <strain evidence="7">CG22_combo_CG10-13_8_21_14_all_39_9</strain>
    </source>
</reference>
<organism evidence="7 8">
    <name type="scientific">Candidatus Kuenenbacteria bacterium CG22_combo_CG10-13_8_21_14_all_39_9</name>
    <dbReference type="NCBI Taxonomy" id="1974621"/>
    <lineage>
        <taxon>Bacteria</taxon>
        <taxon>Candidatus Kueneniibacteriota</taxon>
    </lineage>
</organism>
<comment type="similarity">
    <text evidence="6">Belongs to the HepT RNase toxin family.</text>
</comment>
<dbReference type="EMBL" id="PCTN01000161">
    <property type="protein sequence ID" value="PIP75450.1"/>
    <property type="molecule type" value="Genomic_DNA"/>
</dbReference>
<evidence type="ECO:0000256" key="5">
    <source>
        <dbReference type="ARBA" id="ARBA00022801"/>
    </source>
</evidence>
<dbReference type="PANTHER" id="PTHR34139:SF1">
    <property type="entry name" value="RNASE MJ1380-RELATED"/>
    <property type="match status" value="1"/>
</dbReference>
<evidence type="ECO:0000256" key="4">
    <source>
        <dbReference type="ARBA" id="ARBA00022741"/>
    </source>
</evidence>
<dbReference type="GO" id="GO:0004540">
    <property type="term" value="F:RNA nuclease activity"/>
    <property type="evidence" value="ECO:0007669"/>
    <property type="project" value="InterPro"/>
</dbReference>
<keyword evidence="2" id="KW-1277">Toxin-antitoxin system</keyword>
<proteinExistence type="inferred from homology"/>
<dbReference type="AlphaFoldDB" id="A0A2H0D1F4"/>
<evidence type="ECO:0000313" key="8">
    <source>
        <dbReference type="Proteomes" id="UP000230159"/>
    </source>
</evidence>
<dbReference type="InterPro" id="IPR051813">
    <property type="entry name" value="HepT_RNase_toxin"/>
</dbReference>
<dbReference type="InterPro" id="IPR008201">
    <property type="entry name" value="HepT-like"/>
</dbReference>
<sequence length="111" mass="13059">MSDKDLFGLKAILEAADKIKNYSSAFKSADELYQMQKELDACLMNFIVIAEMIDRLSDDIKNKYNNLEWVKIKDFRNIIAHDYFGIDAEEVWQIINHNLPEFAREIKKILK</sequence>
<protein>
    <recommendedName>
        <fullName evidence="9">DUF86 domain-containing protein</fullName>
    </recommendedName>
</protein>
<evidence type="ECO:0000313" key="7">
    <source>
        <dbReference type="EMBL" id="PIP75450.1"/>
    </source>
</evidence>
<dbReference type="GO" id="GO:0000166">
    <property type="term" value="F:nucleotide binding"/>
    <property type="evidence" value="ECO:0007669"/>
    <property type="project" value="UniProtKB-KW"/>
</dbReference>
<dbReference type="Proteomes" id="UP000230159">
    <property type="component" value="Unassembled WGS sequence"/>
</dbReference>